<keyword evidence="5" id="KW-0732">Signal</keyword>
<evidence type="ECO:0000256" key="9">
    <source>
        <dbReference type="RuleBase" id="RU362097"/>
    </source>
</evidence>
<dbReference type="PANTHER" id="PTHR30203:SF20">
    <property type="entry name" value="MULTIDRUG RESISTANCE OUTER MEMBRANE PROTEIN MDTP-RELATED"/>
    <property type="match status" value="1"/>
</dbReference>
<sequence>MMNSHLRFSAGLSGSSLRGVVAVSCAVVLLSACASFKGIETSGTLRQAKDYSTAESLPDQHGQWPDTKWAQAIGGAPLQSLIDEAIAGNPDLQIAAARVAAATAMTDAADAASRPSVSASFNSTYQRFSENYIIPPPYAGTYRTDNALRLNFSYDFDFWGKHAGELRSALSQGKAVQAEQYNARLVIATSVARTWIQLARQYAQLDLNQQQLDVTAKIAHLTQLRLDAGLDAKSENQQTRQQVASLGAEHEQLLEQIALTRNQLAALLGQGPDRGRQIERPILPSDVVTALPDTLPLQLLGRRPDIVAARWQVEAVQGDISAAKAAFYPNVNLMAFAGFSSIGLNNLLQTGSRALGVGPAISMPILEGKTLRANLKGRVAQYDSMVATYNRALTDALHDVADQVASLRAVALQSEQQQKAVQAASGNLDLAQQRERIGTTNMLPALAAEMTLLSQRRVDLDLQARRSDLRIGLIKALGGGFDAQSQGLAIESSTPSNVSTSVRSAS</sequence>
<keyword evidence="7 9" id="KW-0564">Palmitate</keyword>
<comment type="caution">
    <text evidence="11">The sequence shown here is derived from an EMBL/GenBank/DDBJ whole genome shotgun (WGS) entry which is preliminary data.</text>
</comment>
<evidence type="ECO:0000256" key="6">
    <source>
        <dbReference type="ARBA" id="ARBA00023136"/>
    </source>
</evidence>
<evidence type="ECO:0000256" key="7">
    <source>
        <dbReference type="ARBA" id="ARBA00023139"/>
    </source>
</evidence>
<evidence type="ECO:0000256" key="5">
    <source>
        <dbReference type="ARBA" id="ARBA00022729"/>
    </source>
</evidence>
<proteinExistence type="inferred from homology"/>
<evidence type="ECO:0000256" key="4">
    <source>
        <dbReference type="ARBA" id="ARBA00022692"/>
    </source>
</evidence>
<dbReference type="SUPFAM" id="SSF56954">
    <property type="entry name" value="Outer membrane efflux proteins (OEP)"/>
    <property type="match status" value="1"/>
</dbReference>
<dbReference type="Pfam" id="PF02321">
    <property type="entry name" value="OEP"/>
    <property type="match status" value="2"/>
</dbReference>
<name>A0ABW2J8F6_9BURK</name>
<comment type="subcellular location">
    <subcellularLocation>
        <location evidence="9">Cell membrane</location>
        <topology evidence="9">Lipid-anchor</topology>
    </subcellularLocation>
    <subcellularLocation>
        <location evidence="1">Membrane</location>
    </subcellularLocation>
</comment>
<evidence type="ECO:0000256" key="8">
    <source>
        <dbReference type="ARBA" id="ARBA00023288"/>
    </source>
</evidence>
<feature type="coiled-coil region" evidence="10">
    <location>
        <begin position="236"/>
        <end position="270"/>
    </location>
</feature>
<evidence type="ECO:0000313" key="12">
    <source>
        <dbReference type="Proteomes" id="UP001596379"/>
    </source>
</evidence>
<evidence type="ECO:0000256" key="10">
    <source>
        <dbReference type="SAM" id="Coils"/>
    </source>
</evidence>
<protein>
    <submittedName>
        <fullName evidence="11">Efflux transporter outer membrane subunit</fullName>
    </submittedName>
</protein>
<organism evidence="11 12">
    <name type="scientific">Herminiimonas aquatilis</name>
    <dbReference type="NCBI Taxonomy" id="345342"/>
    <lineage>
        <taxon>Bacteria</taxon>
        <taxon>Pseudomonadati</taxon>
        <taxon>Pseudomonadota</taxon>
        <taxon>Betaproteobacteria</taxon>
        <taxon>Burkholderiales</taxon>
        <taxon>Oxalobacteraceae</taxon>
        <taxon>Herminiimonas</taxon>
    </lineage>
</organism>
<accession>A0ABW2J8F6</accession>
<keyword evidence="12" id="KW-1185">Reference proteome</keyword>
<dbReference type="PROSITE" id="PS51257">
    <property type="entry name" value="PROKAR_LIPOPROTEIN"/>
    <property type="match status" value="1"/>
</dbReference>
<keyword evidence="8 9" id="KW-0449">Lipoprotein</keyword>
<evidence type="ECO:0000256" key="3">
    <source>
        <dbReference type="ARBA" id="ARBA00022452"/>
    </source>
</evidence>
<dbReference type="Proteomes" id="UP001596379">
    <property type="component" value="Unassembled WGS sequence"/>
</dbReference>
<evidence type="ECO:0000256" key="2">
    <source>
        <dbReference type="ARBA" id="ARBA00007613"/>
    </source>
</evidence>
<evidence type="ECO:0000313" key="11">
    <source>
        <dbReference type="EMBL" id="MFC7299798.1"/>
    </source>
</evidence>
<dbReference type="RefSeq" id="WP_382236289.1">
    <property type="nucleotide sequence ID" value="NZ_JBHTCC010000004.1"/>
</dbReference>
<keyword evidence="4 9" id="KW-0812">Transmembrane</keyword>
<dbReference type="PANTHER" id="PTHR30203">
    <property type="entry name" value="OUTER MEMBRANE CATION EFFLUX PROTEIN"/>
    <property type="match status" value="1"/>
</dbReference>
<reference evidence="12" key="1">
    <citation type="journal article" date="2019" name="Int. J. Syst. Evol. Microbiol.">
        <title>The Global Catalogue of Microorganisms (GCM) 10K type strain sequencing project: providing services to taxonomists for standard genome sequencing and annotation.</title>
        <authorList>
            <consortium name="The Broad Institute Genomics Platform"/>
            <consortium name="The Broad Institute Genome Sequencing Center for Infectious Disease"/>
            <person name="Wu L."/>
            <person name="Ma J."/>
        </authorList>
    </citation>
    <scope>NUCLEOTIDE SEQUENCE [LARGE SCALE GENOMIC DNA]</scope>
    <source>
        <strain evidence="12">CCUG 36956</strain>
    </source>
</reference>
<dbReference type="Gene3D" id="1.20.1600.10">
    <property type="entry name" value="Outer membrane efflux proteins (OEP)"/>
    <property type="match status" value="1"/>
</dbReference>
<dbReference type="InterPro" id="IPR010131">
    <property type="entry name" value="MdtP/NodT-like"/>
</dbReference>
<dbReference type="InterPro" id="IPR003423">
    <property type="entry name" value="OMP_efflux"/>
</dbReference>
<gene>
    <name evidence="11" type="ORF">ACFQO0_15255</name>
</gene>
<dbReference type="EMBL" id="JBHTCC010000004">
    <property type="protein sequence ID" value="MFC7299798.1"/>
    <property type="molecule type" value="Genomic_DNA"/>
</dbReference>
<keyword evidence="3 9" id="KW-1134">Transmembrane beta strand</keyword>
<dbReference type="NCBIfam" id="TIGR01845">
    <property type="entry name" value="outer_NodT"/>
    <property type="match status" value="1"/>
</dbReference>
<evidence type="ECO:0000256" key="1">
    <source>
        <dbReference type="ARBA" id="ARBA00004370"/>
    </source>
</evidence>
<keyword evidence="6 9" id="KW-0472">Membrane</keyword>
<dbReference type="Gene3D" id="2.20.200.10">
    <property type="entry name" value="Outer membrane efflux proteins (OEP)"/>
    <property type="match status" value="1"/>
</dbReference>
<keyword evidence="10" id="KW-0175">Coiled coil</keyword>
<comment type="similarity">
    <text evidence="2 9">Belongs to the outer membrane factor (OMF) (TC 1.B.17) family.</text>
</comment>